<organism evidence="2 3">
    <name type="scientific">Occultella aeris</name>
    <dbReference type="NCBI Taxonomy" id="2761496"/>
    <lineage>
        <taxon>Bacteria</taxon>
        <taxon>Bacillati</taxon>
        <taxon>Actinomycetota</taxon>
        <taxon>Actinomycetes</taxon>
        <taxon>Micrococcales</taxon>
        <taxon>Ruaniaceae</taxon>
        <taxon>Occultella</taxon>
    </lineage>
</organism>
<dbReference type="AlphaFoldDB" id="A0A7M4DG16"/>
<dbReference type="EMBL" id="CACRYJ010000016">
    <property type="protein sequence ID" value="VZO35859.1"/>
    <property type="molecule type" value="Genomic_DNA"/>
</dbReference>
<gene>
    <name evidence="2" type="ORF">HALOF300_01061</name>
</gene>
<evidence type="ECO:0000313" key="3">
    <source>
        <dbReference type="Proteomes" id="UP000419743"/>
    </source>
</evidence>
<feature type="transmembrane region" description="Helical" evidence="1">
    <location>
        <begin position="57"/>
        <end position="80"/>
    </location>
</feature>
<keyword evidence="1" id="KW-1133">Transmembrane helix</keyword>
<evidence type="ECO:0000256" key="1">
    <source>
        <dbReference type="SAM" id="Phobius"/>
    </source>
</evidence>
<keyword evidence="1" id="KW-0812">Transmembrane</keyword>
<protein>
    <submittedName>
        <fullName evidence="2">Uncharacterized protein</fullName>
    </submittedName>
</protein>
<evidence type="ECO:0000313" key="2">
    <source>
        <dbReference type="EMBL" id="VZO35859.1"/>
    </source>
</evidence>
<dbReference type="RefSeq" id="WP_156739882.1">
    <property type="nucleotide sequence ID" value="NZ_CACRYJ010000016.1"/>
</dbReference>
<proteinExistence type="predicted"/>
<feature type="transmembrane region" description="Helical" evidence="1">
    <location>
        <begin position="113"/>
        <end position="132"/>
    </location>
</feature>
<feature type="transmembrane region" description="Helical" evidence="1">
    <location>
        <begin position="86"/>
        <end position="106"/>
    </location>
</feature>
<feature type="transmembrane region" description="Helical" evidence="1">
    <location>
        <begin position="19"/>
        <end position="36"/>
    </location>
</feature>
<comment type="caution">
    <text evidence="2">The sequence shown here is derived from an EMBL/GenBank/DDBJ whole genome shotgun (WGS) entry which is preliminary data.</text>
</comment>
<dbReference type="Proteomes" id="UP000419743">
    <property type="component" value="Unassembled WGS sequence"/>
</dbReference>
<keyword evidence="1" id="KW-0472">Membrane</keyword>
<sequence>MTLGNAGVYIWPFLGLPDLPSALLLVVGLAGILIGAPEWGNARSRTAVSEAHADMRFVVRLVAAVVLVLMMLVGGALTALGARSDFVGFCAVVACFFPAAVLLGTAHLRRATVTATILGVALGLSVIALLMYQSGNWGGPYPG</sequence>
<name>A0A7M4DG16_9MICO</name>
<accession>A0A7M4DG16</accession>
<keyword evidence="3" id="KW-1185">Reference proteome</keyword>
<reference evidence="2 3" key="1">
    <citation type="submission" date="2019-11" db="EMBL/GenBank/DDBJ databases">
        <authorList>
            <person name="Criscuolo A."/>
        </authorList>
    </citation>
    <scope>NUCLEOTIDE SEQUENCE [LARGE SCALE GENOMIC DNA]</scope>
    <source>
        <strain evidence="2">CIP111667</strain>
    </source>
</reference>